<dbReference type="Proteomes" id="UP000736164">
    <property type="component" value="Unassembled WGS sequence"/>
</dbReference>
<keyword evidence="5" id="KW-0472">Membrane</keyword>
<dbReference type="Gene3D" id="4.10.400.10">
    <property type="entry name" value="Low-density Lipoprotein Receptor"/>
    <property type="match status" value="4"/>
</dbReference>
<keyword evidence="5" id="KW-1133">Transmembrane helix</keyword>
<feature type="disulfide bond" evidence="3">
    <location>
        <begin position="534"/>
        <end position="549"/>
    </location>
</feature>
<dbReference type="PANTHER" id="PTHR23282:SF101">
    <property type="entry name" value="MAM DOMAIN-CONTAINING PROTEIN"/>
    <property type="match status" value="1"/>
</dbReference>
<evidence type="ECO:0000259" key="7">
    <source>
        <dbReference type="PROSITE" id="PS50060"/>
    </source>
</evidence>
<dbReference type="CDD" id="cd00112">
    <property type="entry name" value="LDLa"/>
    <property type="match status" value="4"/>
</dbReference>
<proteinExistence type="predicted"/>
<keyword evidence="1 2" id="KW-1015">Disulfide bond</keyword>
<dbReference type="PROSITE" id="PS50026">
    <property type="entry name" value="EGF_3"/>
    <property type="match status" value="1"/>
</dbReference>
<keyword evidence="2" id="KW-0245">EGF-like domain</keyword>
<evidence type="ECO:0000256" key="5">
    <source>
        <dbReference type="SAM" id="Phobius"/>
    </source>
</evidence>
<dbReference type="PROSITE" id="PS50060">
    <property type="entry name" value="MAM_2"/>
    <property type="match status" value="3"/>
</dbReference>
<evidence type="ECO:0000313" key="8">
    <source>
        <dbReference type="EMBL" id="MBN3322174.1"/>
    </source>
</evidence>
<feature type="non-terminal residue" evidence="8">
    <location>
        <position position="804"/>
    </location>
</feature>
<dbReference type="AlphaFoldDB" id="A0A8J7TG01"/>
<sequence length="804" mass="88118">MSGDGTGSLNVYQITVSEKYLLLLNLTGDQGRYWQRKEVPLPSGEDFVVMFEGRVGKGLKADISLDDITFTWECLLASSVGPTEPTSLPPTGSCPQGYLECKNGKCYQPEQSCDFVNDCEDNTDEEECGTSCSFESGRCGWKNSLADNFDWILGMGSSQSFRPPNDHTLGNENGHFIYLEATPEGLKGDKAHMKSSVWKESSATCKLSFWYYMSTKATGIISLLVKTDKGLTEVWNKTGNQGEKWNKAVVPLRKMRNFELIFLGIRSRDLSGGAAIDDLEFINCAPNAELPGSCPDVTDFMCQSGKCVESYVVCDYKPDCEDESDELDCGHILGSPGACNFNMPSTESWEAVCHLTQNSNDDFDWKIGSRTETEGTGPTADHSPDGDGKFLYVNSAIQKEGDIAIITTSTPYPASIGVCHLRFWYYMYGSQHMGTLKIYTVGSNGISLLMWSVIGNQGNKWNYANVILSNNQPFQVAFEAEIGGDSLTDIALDDISFTPECTVGGPIIPQPPTCRSGSFECLHVHECIPESWLCDGEPDCKDMSDEEVCPSEVPGTLPPQELCGDRQYQCSDQQCIPSLLRCDGVPDCPWGEDEFSCPVKLCLNGSLLCEDTGSCLPSTLRCDGSINCVLFQPDESSCNECPINYCINEGTCYVGKEGPICKCISGWRGNRCHLKEKPKPLPTSTVYNENETVGIFAGLGAGLFVIVLGIVSIILIVHRRKHALGKSTTTDLGTVHNPVFAHFDCKAESPLSDEIPGVHISVYPWLKLQEDVYTGKRDIDYSFRNPLYEGTAGDAEPNDTSSQA</sequence>
<evidence type="ECO:0000313" key="9">
    <source>
        <dbReference type="Proteomes" id="UP000736164"/>
    </source>
</evidence>
<evidence type="ECO:0000256" key="2">
    <source>
        <dbReference type="PROSITE-ProRule" id="PRU00076"/>
    </source>
</evidence>
<dbReference type="InterPro" id="IPR023415">
    <property type="entry name" value="LDLR_class-A_CS"/>
</dbReference>
<dbReference type="SMART" id="SM00192">
    <property type="entry name" value="LDLa"/>
    <property type="match status" value="5"/>
</dbReference>
<feature type="disulfide bond" evidence="3">
    <location>
        <begin position="582"/>
        <end position="597"/>
    </location>
</feature>
<dbReference type="SUPFAM" id="SSF57196">
    <property type="entry name" value="EGF/Laminin"/>
    <property type="match status" value="1"/>
</dbReference>
<feature type="region of interest" description="Disordered" evidence="4">
    <location>
        <begin position="366"/>
        <end position="387"/>
    </location>
</feature>
<feature type="transmembrane region" description="Helical" evidence="5">
    <location>
        <begin position="693"/>
        <end position="717"/>
    </location>
</feature>
<evidence type="ECO:0000256" key="3">
    <source>
        <dbReference type="PROSITE-ProRule" id="PRU00124"/>
    </source>
</evidence>
<dbReference type="CDD" id="cd06263">
    <property type="entry name" value="MAM"/>
    <property type="match status" value="2"/>
</dbReference>
<keyword evidence="9" id="KW-1185">Reference proteome</keyword>
<dbReference type="Pfam" id="PF00629">
    <property type="entry name" value="MAM"/>
    <property type="match status" value="3"/>
</dbReference>
<dbReference type="Gene3D" id="2.10.25.10">
    <property type="entry name" value="Laminin"/>
    <property type="match status" value="1"/>
</dbReference>
<comment type="caution">
    <text evidence="2">Lacks conserved residue(s) required for the propagation of feature annotation.</text>
</comment>
<dbReference type="Pfam" id="PF00057">
    <property type="entry name" value="Ldl_recept_a"/>
    <property type="match status" value="3"/>
</dbReference>
<dbReference type="InterPro" id="IPR000998">
    <property type="entry name" value="MAM_dom"/>
</dbReference>
<comment type="caution">
    <text evidence="8">The sequence shown here is derived from an EMBL/GenBank/DDBJ whole genome shotgun (WGS) entry which is preliminary data.</text>
</comment>
<dbReference type="InterPro" id="IPR051560">
    <property type="entry name" value="MAM_domain-containing"/>
</dbReference>
<dbReference type="SMART" id="SM00137">
    <property type="entry name" value="MAM"/>
    <property type="match status" value="2"/>
</dbReference>
<feature type="disulfide bond" evidence="3">
    <location>
        <begin position="570"/>
        <end position="588"/>
    </location>
</feature>
<evidence type="ECO:0000256" key="1">
    <source>
        <dbReference type="ARBA" id="ARBA00023157"/>
    </source>
</evidence>
<protein>
    <submittedName>
        <fullName evidence="8">MALR1 protein</fullName>
    </submittedName>
</protein>
<name>A0A8J7TG01_ATRSP</name>
<feature type="domain" description="MAM" evidence="7">
    <location>
        <begin position="1"/>
        <end position="76"/>
    </location>
</feature>
<dbReference type="InterPro" id="IPR036055">
    <property type="entry name" value="LDL_receptor-like_sf"/>
</dbReference>
<dbReference type="GO" id="GO:0016020">
    <property type="term" value="C:membrane"/>
    <property type="evidence" value="ECO:0007669"/>
    <property type="project" value="InterPro"/>
</dbReference>
<dbReference type="Gene3D" id="2.60.120.200">
    <property type="match status" value="3"/>
</dbReference>
<feature type="disulfide bond" evidence="3">
    <location>
        <begin position="314"/>
        <end position="329"/>
    </location>
</feature>
<dbReference type="PROSITE" id="PS01209">
    <property type="entry name" value="LDLRA_1"/>
    <property type="match status" value="3"/>
</dbReference>
<feature type="disulfide bond" evidence="3">
    <location>
        <begin position="94"/>
        <end position="106"/>
    </location>
</feature>
<dbReference type="EMBL" id="JAAWVO010058959">
    <property type="protein sequence ID" value="MBN3322174.1"/>
    <property type="molecule type" value="Genomic_DNA"/>
</dbReference>
<feature type="disulfide bond" evidence="2">
    <location>
        <begin position="663"/>
        <end position="672"/>
    </location>
</feature>
<evidence type="ECO:0000256" key="4">
    <source>
        <dbReference type="SAM" id="MobiDB-lite"/>
    </source>
</evidence>
<dbReference type="InterPro" id="IPR000742">
    <property type="entry name" value="EGF"/>
</dbReference>
<organism evidence="8 9">
    <name type="scientific">Atractosteus spatula</name>
    <name type="common">Alligator gar</name>
    <name type="synonym">Lepisosteus spatula</name>
    <dbReference type="NCBI Taxonomy" id="7917"/>
    <lineage>
        <taxon>Eukaryota</taxon>
        <taxon>Metazoa</taxon>
        <taxon>Chordata</taxon>
        <taxon>Craniata</taxon>
        <taxon>Vertebrata</taxon>
        <taxon>Euteleostomi</taxon>
        <taxon>Actinopterygii</taxon>
        <taxon>Neopterygii</taxon>
        <taxon>Holostei</taxon>
        <taxon>Semionotiformes</taxon>
        <taxon>Lepisosteidae</taxon>
        <taxon>Atractosteus</taxon>
    </lineage>
</organism>
<dbReference type="InterPro" id="IPR002172">
    <property type="entry name" value="LDrepeatLR_classA_rpt"/>
</dbReference>
<feature type="disulfide bond" evidence="3">
    <location>
        <begin position="113"/>
        <end position="128"/>
    </location>
</feature>
<feature type="non-terminal residue" evidence="8">
    <location>
        <position position="1"/>
    </location>
</feature>
<feature type="disulfide bond" evidence="3">
    <location>
        <begin position="302"/>
        <end position="320"/>
    </location>
</feature>
<dbReference type="SUPFAM" id="SSF49899">
    <property type="entry name" value="Concanavalin A-like lectins/glucanases"/>
    <property type="match status" value="3"/>
</dbReference>
<feature type="disulfide bond" evidence="3">
    <location>
        <begin position="101"/>
        <end position="119"/>
    </location>
</feature>
<feature type="domain" description="MAM" evidence="7">
    <location>
        <begin position="130"/>
        <end position="286"/>
    </location>
</feature>
<dbReference type="SUPFAM" id="SSF57424">
    <property type="entry name" value="LDL receptor-like module"/>
    <property type="match status" value="4"/>
</dbReference>
<accession>A0A8J7TG01</accession>
<dbReference type="PRINTS" id="PR00020">
    <property type="entry name" value="MAMDOMAIN"/>
</dbReference>
<dbReference type="PROSITE" id="PS01186">
    <property type="entry name" value="EGF_2"/>
    <property type="match status" value="1"/>
</dbReference>
<dbReference type="PROSITE" id="PS00022">
    <property type="entry name" value="EGF_1"/>
    <property type="match status" value="1"/>
</dbReference>
<reference evidence="8" key="1">
    <citation type="journal article" date="2021" name="Cell">
        <title>Tracing the genetic footprints of vertebrate landing in non-teleost ray-finned fishes.</title>
        <authorList>
            <person name="Bi X."/>
            <person name="Wang K."/>
            <person name="Yang L."/>
            <person name="Pan H."/>
            <person name="Jiang H."/>
            <person name="Wei Q."/>
            <person name="Fang M."/>
            <person name="Yu H."/>
            <person name="Zhu C."/>
            <person name="Cai Y."/>
            <person name="He Y."/>
            <person name="Gan X."/>
            <person name="Zeng H."/>
            <person name="Yu D."/>
            <person name="Zhu Y."/>
            <person name="Jiang H."/>
            <person name="Qiu Q."/>
            <person name="Yang H."/>
            <person name="Zhang Y.E."/>
            <person name="Wang W."/>
            <person name="Zhu M."/>
            <person name="He S."/>
            <person name="Zhang G."/>
        </authorList>
    </citation>
    <scope>NUCLEOTIDE SEQUENCE</scope>
    <source>
        <strain evidence="8">Allg_001</strain>
    </source>
</reference>
<feature type="domain" description="EGF-like" evidence="6">
    <location>
        <begin position="639"/>
        <end position="673"/>
    </location>
</feature>
<dbReference type="PROSITE" id="PS50068">
    <property type="entry name" value="LDLRA_2"/>
    <property type="match status" value="4"/>
</dbReference>
<feature type="disulfide bond" evidence="3">
    <location>
        <begin position="563"/>
        <end position="575"/>
    </location>
</feature>
<dbReference type="PANTHER" id="PTHR23282">
    <property type="entry name" value="APICAL ENDOSOMAL GLYCOPROTEIN PRECURSOR"/>
    <property type="match status" value="1"/>
</dbReference>
<dbReference type="InterPro" id="IPR013320">
    <property type="entry name" value="ConA-like_dom_sf"/>
</dbReference>
<keyword evidence="5" id="KW-0812">Transmembrane</keyword>
<dbReference type="PRINTS" id="PR00261">
    <property type="entry name" value="LDLRECEPTOR"/>
</dbReference>
<gene>
    <name evidence="8" type="primary">Malrd1_0</name>
    <name evidence="8" type="ORF">GTO95_0012182</name>
</gene>
<feature type="domain" description="MAM" evidence="7">
    <location>
        <begin position="337"/>
        <end position="503"/>
    </location>
</feature>
<evidence type="ECO:0000259" key="6">
    <source>
        <dbReference type="PROSITE" id="PS50026"/>
    </source>
</evidence>